<comment type="pathway">
    <text evidence="8">Cell wall biogenesis; peptidoglycan biosynthesis.</text>
</comment>
<evidence type="ECO:0000256" key="9">
    <source>
        <dbReference type="PIRNR" id="PIRNR002869"/>
    </source>
</evidence>
<evidence type="ECO:0000256" key="3">
    <source>
        <dbReference type="ARBA" id="ARBA00022692"/>
    </source>
</evidence>
<dbReference type="AlphaFoldDB" id="A0A0C7NTW9"/>
<dbReference type="UniPathway" id="UPA00219"/>
<dbReference type="GO" id="GO:0015648">
    <property type="term" value="F:lipid-linked peptidoglycan transporter activity"/>
    <property type="evidence" value="ECO:0007669"/>
    <property type="project" value="UniProtKB-UniRule"/>
</dbReference>
<dbReference type="HAMAP" id="MF_02078">
    <property type="entry name" value="MurJ_MviN"/>
    <property type="match status" value="1"/>
</dbReference>
<keyword evidence="3 8" id="KW-0812">Transmembrane</keyword>
<evidence type="ECO:0000256" key="2">
    <source>
        <dbReference type="ARBA" id="ARBA00022475"/>
    </source>
</evidence>
<dbReference type="PRINTS" id="PR01806">
    <property type="entry name" value="VIRFACTRMVIN"/>
</dbReference>
<feature type="transmembrane region" description="Helical" evidence="8">
    <location>
        <begin position="459"/>
        <end position="479"/>
    </location>
</feature>
<feature type="transmembrane region" description="Helical" evidence="8">
    <location>
        <begin position="434"/>
        <end position="453"/>
    </location>
</feature>
<comment type="similarity">
    <text evidence="8 9">Belongs to the MurJ/MviN family.</text>
</comment>
<dbReference type="Pfam" id="PF03023">
    <property type="entry name" value="MurJ"/>
    <property type="match status" value="1"/>
</dbReference>
<dbReference type="PIRSF" id="PIRSF002869">
    <property type="entry name" value="MviN"/>
    <property type="match status" value="1"/>
</dbReference>
<feature type="transmembrane region" description="Helical" evidence="8">
    <location>
        <begin position="222"/>
        <end position="241"/>
    </location>
</feature>
<feature type="transmembrane region" description="Helical" evidence="8">
    <location>
        <begin position="301"/>
        <end position="320"/>
    </location>
</feature>
<name>A0A0C7NTW9_DEFTU</name>
<dbReference type="InterPro" id="IPR051050">
    <property type="entry name" value="Lipid_II_flippase_MurJ/MviN"/>
</dbReference>
<sequence length="497" mass="55554">MSKLLEHTFLFSLATLISRILGLVRDASFAHYFGISAQYDAYSIAILFPFFLRKIFADGALSSAFVPLFNRKDGKDAQKFFSTTFWSILIVTSLLYIPVGIFSDKIVLILGTGLPPSILDLTSFLLKISYPYIIFISLWAVITGVLNSKDIYFGPAVAPALSNIVSIIFIVTSSYFIPQILGPTIGFTIGGVVEFLLVFFILKKIRFPITFDFNVQDLKPILKLFGPALLGVAVGTLNTLIDTNIATWTGTGGVSTIEYALRIYQLPLGIFAVSVANALLPKLSYSSSMKNDNEFQQTLENSIELMLFFIIPATFGLIFLNKEIIALIYQHGNFTYQDTLITSKTLLCYSLGLPFYALHTIFIRKYHSQLNTKYPSIVAVIMLLINAFLDIILAKKIGVPGIALATSISGFFGMLLTGFSTFKSLKIENWIEIIKIFGASLIMAFFIIIFKTFFYSRLWTILIVTFGALIYVITSYLLGYRKLSTAINLIFKRKNRK</sequence>
<proteinExistence type="inferred from homology"/>
<evidence type="ECO:0000256" key="5">
    <source>
        <dbReference type="ARBA" id="ARBA00022984"/>
    </source>
</evidence>
<reference evidence="11" key="1">
    <citation type="submission" date="2014-11" db="EMBL/GenBank/DDBJ databases">
        <authorList>
            <person name="Wibberg D."/>
        </authorList>
    </citation>
    <scope>NUCLEOTIDE SEQUENCE [LARGE SCALE GENOMIC DNA]</scope>
    <source>
        <strain evidence="11">L3</strain>
    </source>
</reference>
<evidence type="ECO:0000256" key="6">
    <source>
        <dbReference type="ARBA" id="ARBA00022989"/>
    </source>
</evidence>
<comment type="function">
    <text evidence="8 9">Involved in peptidoglycan biosynthesis. Transports lipid-linked peptidoglycan precursors from the inner to the outer leaflet of the cytoplasmic membrane.</text>
</comment>
<dbReference type="PANTHER" id="PTHR47019:SF1">
    <property type="entry name" value="LIPID II FLIPPASE MURJ"/>
    <property type="match status" value="1"/>
</dbReference>
<dbReference type="GO" id="GO:0034204">
    <property type="term" value="P:lipid translocation"/>
    <property type="evidence" value="ECO:0007669"/>
    <property type="project" value="TreeGrafter"/>
</dbReference>
<feature type="transmembrane region" description="Helical" evidence="8">
    <location>
        <begin position="399"/>
        <end position="422"/>
    </location>
</feature>
<dbReference type="HOGENOM" id="CLU_006797_5_0_0"/>
<feature type="transmembrane region" description="Helical" evidence="8">
    <location>
        <begin position="80"/>
        <end position="101"/>
    </location>
</feature>
<evidence type="ECO:0000313" key="11">
    <source>
        <dbReference type="Proteomes" id="UP000032809"/>
    </source>
</evidence>
<dbReference type="GO" id="GO:0005886">
    <property type="term" value="C:plasma membrane"/>
    <property type="evidence" value="ECO:0007669"/>
    <property type="project" value="UniProtKB-SubCell"/>
</dbReference>
<keyword evidence="8 9" id="KW-0961">Cell wall biogenesis/degradation</keyword>
<dbReference type="GO" id="GO:0071555">
    <property type="term" value="P:cell wall organization"/>
    <property type="evidence" value="ECO:0007669"/>
    <property type="project" value="UniProtKB-UniRule"/>
</dbReference>
<evidence type="ECO:0000313" key="10">
    <source>
        <dbReference type="EMBL" id="CEP79162.1"/>
    </source>
</evidence>
<dbReference type="NCBIfam" id="TIGR01695">
    <property type="entry name" value="murJ_mviN"/>
    <property type="match status" value="1"/>
</dbReference>
<keyword evidence="5 8" id="KW-0573">Peptidoglycan synthesis</keyword>
<dbReference type="PANTHER" id="PTHR47019">
    <property type="entry name" value="LIPID II FLIPPASE MURJ"/>
    <property type="match status" value="1"/>
</dbReference>
<evidence type="ECO:0000256" key="1">
    <source>
        <dbReference type="ARBA" id="ARBA00004651"/>
    </source>
</evidence>
<dbReference type="Proteomes" id="UP000032809">
    <property type="component" value="Chromosome I"/>
</dbReference>
<feature type="transmembrane region" description="Helical" evidence="8">
    <location>
        <begin position="374"/>
        <end position="393"/>
    </location>
</feature>
<feature type="transmembrane region" description="Helical" evidence="8">
    <location>
        <begin position="340"/>
        <end position="362"/>
    </location>
</feature>
<keyword evidence="2 8" id="KW-1003">Cell membrane</keyword>
<dbReference type="STRING" id="1006576.DTL3_1881"/>
<accession>A0A0C7NTW9</accession>
<gene>
    <name evidence="10" type="primary">mviN</name>
    <name evidence="8" type="synonym">murJ</name>
    <name evidence="10" type="ORF">DTL3_1881</name>
</gene>
<feature type="transmembrane region" description="Helical" evidence="8">
    <location>
        <begin position="121"/>
        <end position="146"/>
    </location>
</feature>
<dbReference type="KEGG" id="dtn:DTL3_1881"/>
<feature type="transmembrane region" description="Helical" evidence="8">
    <location>
        <begin position="158"/>
        <end position="177"/>
    </location>
</feature>
<dbReference type="GO" id="GO:0008360">
    <property type="term" value="P:regulation of cell shape"/>
    <property type="evidence" value="ECO:0007669"/>
    <property type="project" value="UniProtKB-UniRule"/>
</dbReference>
<evidence type="ECO:0000256" key="8">
    <source>
        <dbReference type="HAMAP-Rule" id="MF_02078"/>
    </source>
</evidence>
<evidence type="ECO:0000256" key="7">
    <source>
        <dbReference type="ARBA" id="ARBA00023136"/>
    </source>
</evidence>
<feature type="transmembrane region" description="Helical" evidence="8">
    <location>
        <begin position="183"/>
        <end position="202"/>
    </location>
</feature>
<organism evidence="10 11">
    <name type="scientific">Defluviitoga tunisiensis</name>
    <dbReference type="NCBI Taxonomy" id="1006576"/>
    <lineage>
        <taxon>Bacteria</taxon>
        <taxon>Thermotogati</taxon>
        <taxon>Thermotogota</taxon>
        <taxon>Thermotogae</taxon>
        <taxon>Petrotogales</taxon>
        <taxon>Petrotogaceae</taxon>
        <taxon>Defluviitoga</taxon>
    </lineage>
</organism>
<dbReference type="GO" id="GO:0009252">
    <property type="term" value="P:peptidoglycan biosynthetic process"/>
    <property type="evidence" value="ECO:0007669"/>
    <property type="project" value="UniProtKB-UniRule"/>
</dbReference>
<dbReference type="OrthoDB" id="9804143at2"/>
<evidence type="ECO:0000256" key="4">
    <source>
        <dbReference type="ARBA" id="ARBA00022960"/>
    </source>
</evidence>
<dbReference type="RefSeq" id="WP_045088479.1">
    <property type="nucleotide sequence ID" value="NZ_LN824141.1"/>
</dbReference>
<keyword evidence="8 9" id="KW-0813">Transport</keyword>
<keyword evidence="11" id="KW-1185">Reference proteome</keyword>
<protein>
    <recommendedName>
        <fullName evidence="8">Probable lipid II flippase MurJ</fullName>
    </recommendedName>
</protein>
<keyword evidence="4 8" id="KW-0133">Cell shape</keyword>
<dbReference type="CDD" id="cd13123">
    <property type="entry name" value="MATE_MurJ_like"/>
    <property type="match status" value="1"/>
</dbReference>
<keyword evidence="7 8" id="KW-0472">Membrane</keyword>
<feature type="transmembrane region" description="Helical" evidence="8">
    <location>
        <begin position="261"/>
        <end position="280"/>
    </location>
</feature>
<dbReference type="PATRIC" id="fig|1006576.9.peg.1872"/>
<dbReference type="EMBL" id="LN824141">
    <property type="protein sequence ID" value="CEP79162.1"/>
    <property type="molecule type" value="Genomic_DNA"/>
</dbReference>
<keyword evidence="6 8" id="KW-1133">Transmembrane helix</keyword>
<dbReference type="InterPro" id="IPR004268">
    <property type="entry name" value="MurJ"/>
</dbReference>
<comment type="subcellular location">
    <subcellularLocation>
        <location evidence="1 8">Cell membrane</location>
        <topology evidence="1 8">Multi-pass membrane protein</topology>
    </subcellularLocation>
</comment>